<proteinExistence type="predicted"/>
<dbReference type="PATRIC" id="fig|2702.100.peg.1334"/>
<name>A0A133NR88_GARVA</name>
<evidence type="ECO:0000313" key="1">
    <source>
        <dbReference type="EMBL" id="KXA18812.1"/>
    </source>
</evidence>
<accession>A0A133NR88</accession>
<dbReference type="AlphaFoldDB" id="A0A133NR88"/>
<gene>
    <name evidence="1" type="ORF">HMPREF3208_01347</name>
</gene>
<reference evidence="1 2" key="1">
    <citation type="submission" date="2016-01" db="EMBL/GenBank/DDBJ databases">
        <authorList>
            <person name="Oliw E.H."/>
        </authorList>
    </citation>
    <scope>NUCLEOTIDE SEQUENCE [LARGE SCALE GENOMIC DNA]</scope>
    <source>
        <strain evidence="1 2">PSS_7772B</strain>
    </source>
</reference>
<organism evidence="1 2">
    <name type="scientific">Gardnerella vaginalis</name>
    <dbReference type="NCBI Taxonomy" id="2702"/>
    <lineage>
        <taxon>Bacteria</taxon>
        <taxon>Bacillati</taxon>
        <taxon>Actinomycetota</taxon>
        <taxon>Actinomycetes</taxon>
        <taxon>Bifidobacteriales</taxon>
        <taxon>Bifidobacteriaceae</taxon>
        <taxon>Gardnerella</taxon>
    </lineage>
</organism>
<dbReference type="EMBL" id="LRQB01000089">
    <property type="protein sequence ID" value="KXA18812.1"/>
    <property type="molecule type" value="Genomic_DNA"/>
</dbReference>
<evidence type="ECO:0000313" key="2">
    <source>
        <dbReference type="Proteomes" id="UP000070687"/>
    </source>
</evidence>
<protein>
    <submittedName>
        <fullName evidence="1">Uncharacterized protein</fullName>
    </submittedName>
</protein>
<comment type="caution">
    <text evidence="1">The sequence shown here is derived from an EMBL/GenBank/DDBJ whole genome shotgun (WGS) entry which is preliminary data.</text>
</comment>
<sequence>MREKSLRFAELAQVGSPVDFQREFRKRALIARACSHVWSTHPCTQYKIKNAENTLTKEHILSVYKP</sequence>
<dbReference type="Proteomes" id="UP000070687">
    <property type="component" value="Unassembled WGS sequence"/>
</dbReference>